<organism evidence="2">
    <name type="scientific">bioreactor metagenome</name>
    <dbReference type="NCBI Taxonomy" id="1076179"/>
    <lineage>
        <taxon>unclassified sequences</taxon>
        <taxon>metagenomes</taxon>
        <taxon>ecological metagenomes</taxon>
    </lineage>
</organism>
<keyword evidence="1" id="KW-1133">Transmembrane helix</keyword>
<sequence length="160" mass="16600">MLIHQHLGIICLGQIVLAVVLNGQHGFLLALVQILLPILASNGRSAIPIAGKSFDRVQLTIFRGDHQPLGNGIKGFVEAVSFTGICGDLGGGIDLNAGQFCPQGRIIGVHFDGILVGCNGFFQVAGLKVGLPFHSIGVVGTGRGRGGLQQRRDLAGIDGS</sequence>
<name>A0A644ZZN2_9ZZZZ</name>
<gene>
    <name evidence="2" type="ORF">SDC9_90751</name>
</gene>
<reference evidence="2" key="1">
    <citation type="submission" date="2019-08" db="EMBL/GenBank/DDBJ databases">
        <authorList>
            <person name="Kucharzyk K."/>
            <person name="Murdoch R.W."/>
            <person name="Higgins S."/>
            <person name="Loffler F."/>
        </authorList>
    </citation>
    <scope>NUCLEOTIDE SEQUENCE</scope>
</reference>
<evidence type="ECO:0000256" key="1">
    <source>
        <dbReference type="SAM" id="Phobius"/>
    </source>
</evidence>
<proteinExistence type="predicted"/>
<accession>A0A644ZZN2</accession>
<dbReference type="AlphaFoldDB" id="A0A644ZZN2"/>
<dbReference type="EMBL" id="VSSQ01010338">
    <property type="protein sequence ID" value="MPM44073.1"/>
    <property type="molecule type" value="Genomic_DNA"/>
</dbReference>
<protein>
    <submittedName>
        <fullName evidence="2">Uncharacterized protein</fullName>
    </submittedName>
</protein>
<comment type="caution">
    <text evidence="2">The sequence shown here is derived from an EMBL/GenBank/DDBJ whole genome shotgun (WGS) entry which is preliminary data.</text>
</comment>
<keyword evidence="1" id="KW-0472">Membrane</keyword>
<feature type="transmembrane region" description="Helical" evidence="1">
    <location>
        <begin position="7"/>
        <end position="36"/>
    </location>
</feature>
<evidence type="ECO:0000313" key="2">
    <source>
        <dbReference type="EMBL" id="MPM44073.1"/>
    </source>
</evidence>
<keyword evidence="1" id="KW-0812">Transmembrane</keyword>